<keyword evidence="2" id="KW-0802">TPR repeat</keyword>
<feature type="repeat" description="TPR" evidence="2">
    <location>
        <begin position="212"/>
        <end position="245"/>
    </location>
</feature>
<name>A0A8J6N140_9DELT</name>
<comment type="similarity">
    <text evidence="1">Belongs to the UPF0162 family.</text>
</comment>
<dbReference type="PANTHER" id="PTHR31350">
    <property type="entry name" value="SI:DKEY-261L7.2"/>
    <property type="match status" value="1"/>
</dbReference>
<dbReference type="Gene3D" id="1.25.40.10">
    <property type="entry name" value="Tetratricopeptide repeat domain"/>
    <property type="match status" value="1"/>
</dbReference>
<evidence type="ECO:0000259" key="3">
    <source>
        <dbReference type="Pfam" id="PF13369"/>
    </source>
</evidence>
<proteinExistence type="inferred from homology"/>
<reference evidence="4 5" key="1">
    <citation type="submission" date="2020-08" db="EMBL/GenBank/DDBJ databases">
        <title>Bridging the membrane lipid divide: bacteria of the FCB group superphylum have the potential to synthesize archaeal ether lipids.</title>
        <authorList>
            <person name="Villanueva L."/>
            <person name="Von Meijenfeldt F.A.B."/>
            <person name="Westbye A.B."/>
            <person name="Yadav S."/>
            <person name="Hopmans E.C."/>
            <person name="Dutilh B.E."/>
            <person name="Sinninghe Damste J.S."/>
        </authorList>
    </citation>
    <scope>NUCLEOTIDE SEQUENCE [LARGE SCALE GENOMIC DNA]</scope>
    <source>
        <strain evidence="4">NIOZ-UU27</strain>
    </source>
</reference>
<dbReference type="PROSITE" id="PS50005">
    <property type="entry name" value="TPR"/>
    <property type="match status" value="1"/>
</dbReference>
<dbReference type="PANTHER" id="PTHR31350:SF21">
    <property type="entry name" value="F-BOX ONLY PROTEIN 21"/>
    <property type="match status" value="1"/>
</dbReference>
<organism evidence="4 5">
    <name type="scientific">Candidatus Desulfacyla euxinica</name>
    <dbReference type="NCBI Taxonomy" id="2841693"/>
    <lineage>
        <taxon>Bacteria</taxon>
        <taxon>Deltaproteobacteria</taxon>
        <taxon>Candidatus Desulfacyla</taxon>
    </lineage>
</organism>
<evidence type="ECO:0000313" key="5">
    <source>
        <dbReference type="Proteomes" id="UP000650524"/>
    </source>
</evidence>
<gene>
    <name evidence="4" type="ORF">H8E19_16150</name>
</gene>
<dbReference type="Pfam" id="PF13369">
    <property type="entry name" value="Transglut_core2"/>
    <property type="match status" value="1"/>
</dbReference>
<dbReference type="Proteomes" id="UP000650524">
    <property type="component" value="Unassembled WGS sequence"/>
</dbReference>
<dbReference type="EMBL" id="JACNJD010000330">
    <property type="protein sequence ID" value="MBC8178937.1"/>
    <property type="molecule type" value="Genomic_DNA"/>
</dbReference>
<dbReference type="InterPro" id="IPR032698">
    <property type="entry name" value="SirB1_N"/>
</dbReference>
<accession>A0A8J6N140</accession>
<dbReference type="Pfam" id="PF13371">
    <property type="entry name" value="TPR_9"/>
    <property type="match status" value="1"/>
</dbReference>
<dbReference type="InterPro" id="IPR011990">
    <property type="entry name" value="TPR-like_helical_dom_sf"/>
</dbReference>
<evidence type="ECO:0000256" key="1">
    <source>
        <dbReference type="ARBA" id="ARBA00007100"/>
    </source>
</evidence>
<dbReference type="AlphaFoldDB" id="A0A8J6N140"/>
<dbReference type="SUPFAM" id="SSF48452">
    <property type="entry name" value="TPR-like"/>
    <property type="match status" value="1"/>
</dbReference>
<comment type="caution">
    <text evidence="4">The sequence shown here is derived from an EMBL/GenBank/DDBJ whole genome shotgun (WGS) entry which is preliminary data.</text>
</comment>
<evidence type="ECO:0000313" key="4">
    <source>
        <dbReference type="EMBL" id="MBC8178937.1"/>
    </source>
</evidence>
<dbReference type="InterPro" id="IPR019734">
    <property type="entry name" value="TPR_rpt"/>
</dbReference>
<feature type="domain" description="Protein SirB1 N-terminal" evidence="3">
    <location>
        <begin position="31"/>
        <end position="182"/>
    </location>
</feature>
<protein>
    <submittedName>
        <fullName evidence="4">Transglutaminase family protein</fullName>
    </submittedName>
</protein>
<evidence type="ECO:0000256" key="2">
    <source>
        <dbReference type="PROSITE-ProRule" id="PRU00339"/>
    </source>
</evidence>
<sequence length="266" mass="30700">MARLPDDRIDLAKAALLISRTEYPHLDESFYLGRLEDMAARLKPRIAGKTSPEVVIKEINRLLFEEEEFRGNTHNYLDPRNSFLNQVLERKLGIPITLSLVYMQVGRKAGLHIQGIGLPGHFITALCDDRCKIYIDPFNQGKILSEEECRQMVMSRYGGERGFETRFLDPAGPKHILARMLRNLKAIYRHMDEELKAFQMIEWIVALDPNAPTELRERGLLYEAIGDFARAVRDLGKYLELSPMAEDEEMIRAKIEMLRDKTSLIH</sequence>